<organism evidence="1 2">
    <name type="scientific">Paracoccus kondratievae</name>
    <dbReference type="NCBI Taxonomy" id="135740"/>
    <lineage>
        <taxon>Bacteria</taxon>
        <taxon>Pseudomonadati</taxon>
        <taxon>Pseudomonadota</taxon>
        <taxon>Alphaproteobacteria</taxon>
        <taxon>Rhodobacterales</taxon>
        <taxon>Paracoccaceae</taxon>
        <taxon>Paracoccus</taxon>
    </lineage>
</organism>
<dbReference type="Pfam" id="PF07845">
    <property type="entry name" value="DUF1636"/>
    <property type="match status" value="1"/>
</dbReference>
<name>A0AAD3NWR8_9RHOB</name>
<keyword evidence="2" id="KW-1185">Reference proteome</keyword>
<dbReference type="InterPro" id="IPR012863">
    <property type="entry name" value="DUF1636"/>
</dbReference>
<comment type="caution">
    <text evidence="1">The sequence shown here is derived from an EMBL/GenBank/DDBJ whole genome shotgun (WGS) entry which is preliminary data.</text>
</comment>
<dbReference type="Proteomes" id="UP001143349">
    <property type="component" value="Unassembled WGS sequence"/>
</dbReference>
<accession>A0AAD3NWR8</accession>
<protein>
    <recommendedName>
        <fullName evidence="3">DUF1636 domain-containing protein</fullName>
    </recommendedName>
</protein>
<reference evidence="1" key="2">
    <citation type="submission" date="2023-01" db="EMBL/GenBank/DDBJ databases">
        <authorList>
            <person name="Sun Q."/>
            <person name="Evtushenko L."/>
        </authorList>
    </citation>
    <scope>NUCLEOTIDE SEQUENCE</scope>
    <source>
        <strain evidence="1">VKM B-2222</strain>
    </source>
</reference>
<gene>
    <name evidence="1" type="ORF">GCM10017635_02480</name>
</gene>
<sequence>MPVTLTLPPGVKADALAMALGTLDPTVTLRRTALQAKNARPVLMAVQSPGRGSYLFHDLRPEDAGDVAATIRAYLAAPDGWISDARPCGRLRYCLKLRIPAG</sequence>
<dbReference type="AlphaFoldDB" id="A0AAD3NWR8"/>
<proteinExistence type="predicted"/>
<dbReference type="RefSeq" id="WP_085501400.1">
    <property type="nucleotide sequence ID" value="NZ_BSFH01000005.1"/>
</dbReference>
<evidence type="ECO:0000313" key="1">
    <source>
        <dbReference type="EMBL" id="GLK62780.1"/>
    </source>
</evidence>
<reference evidence="1" key="1">
    <citation type="journal article" date="2014" name="Int. J. Syst. Evol. Microbiol.">
        <title>Complete genome sequence of Corynebacterium casei LMG S-19264T (=DSM 44701T), isolated from a smear-ripened cheese.</title>
        <authorList>
            <consortium name="US DOE Joint Genome Institute (JGI-PGF)"/>
            <person name="Walter F."/>
            <person name="Albersmeier A."/>
            <person name="Kalinowski J."/>
            <person name="Ruckert C."/>
        </authorList>
    </citation>
    <scope>NUCLEOTIDE SEQUENCE</scope>
    <source>
        <strain evidence="1">VKM B-2222</strain>
    </source>
</reference>
<evidence type="ECO:0000313" key="2">
    <source>
        <dbReference type="Proteomes" id="UP001143349"/>
    </source>
</evidence>
<dbReference type="EMBL" id="BSFH01000005">
    <property type="protein sequence ID" value="GLK62780.1"/>
    <property type="molecule type" value="Genomic_DNA"/>
</dbReference>
<evidence type="ECO:0008006" key="3">
    <source>
        <dbReference type="Google" id="ProtNLM"/>
    </source>
</evidence>